<comment type="caution">
    <text evidence="1">The sequence shown here is derived from an EMBL/GenBank/DDBJ whole genome shotgun (WGS) entry which is preliminary data.</text>
</comment>
<dbReference type="AntiFam" id="ANF00178">
    <property type="entry name" value="Shadow ORF (opposite dhbF)"/>
</dbReference>
<sequence length="600" mass="65668">MRRNHVVRQLLAQRGLELRAQLSLLGVGQRLVGDDIADQLVVRGDHQRLAHTGLSQQARFDFTQLDTETSHLDLMVDSPHVLDHPIGAITCQVAGAVQAADAVSAEGIGNEAVGCQVRTLEITPRQQRAADHQLARDTYRHRVEVGIQQVNGSAIQHAANRHHRRQGFTALDIRGAVQGSGGHRGFGRPVGVEQPHLLQACCAPGIQPFRRHGFAANVQLAQAPVITWAEVCKVAHQSQPIGRGQVDHGNIVFNQLLVEGVAVPQFATAYHHRSTAAQRRVELLDKTVEVEGAKLQHAVMGLQRKQLGEDLHMPGQGREVDAHAFWPAGGAGREHHVGQVGRVCPRHGVFSAVIGQPVCAGLQAHKRQARADRQMLHQRLLGQQQLQTAVLDHALQAFGRVFRVQRHIGATALEHRQQADDHFQGTVHRNAHQRVGADAQRDQAMGQAVGAQVEVGVGHTLLIQDQRDVLRVQRGLLFEALQYACLGRLSDIAWVPVLQHAGVFRIQQQGDGAHGLLGRLDKLLQQALQVGANVLHSVGVELRTQVFQVQAQALAAVHGQCQRVVGALLMTDATEAQTALARLLQRLGHREVFEHHQRVE</sequence>
<dbReference type="Proteomes" id="UP000277179">
    <property type="component" value="Unassembled WGS sequence"/>
</dbReference>
<evidence type="ECO:0000313" key="2">
    <source>
        <dbReference type="Proteomes" id="UP000277179"/>
    </source>
</evidence>
<evidence type="ECO:0000313" key="1">
    <source>
        <dbReference type="EMBL" id="RMQ91116.1"/>
    </source>
</evidence>
<organism evidence="1 2">
    <name type="scientific">Pseudomonas salomonii</name>
    <dbReference type="NCBI Taxonomy" id="191391"/>
    <lineage>
        <taxon>Bacteria</taxon>
        <taxon>Pseudomonadati</taxon>
        <taxon>Pseudomonadota</taxon>
        <taxon>Gammaproteobacteria</taxon>
        <taxon>Pseudomonadales</taxon>
        <taxon>Pseudomonadaceae</taxon>
        <taxon>Pseudomonas</taxon>
    </lineage>
</organism>
<dbReference type="EMBL" id="RBRL01000093">
    <property type="protein sequence ID" value="RMQ91116.1"/>
    <property type="molecule type" value="Genomic_DNA"/>
</dbReference>
<proteinExistence type="predicted"/>
<accession>A0A3M4QL22</accession>
<name>A0A3M4QL22_9PSED</name>
<protein>
    <submittedName>
        <fullName evidence="1">Uncharacterized protein</fullName>
    </submittedName>
</protein>
<dbReference type="AlphaFoldDB" id="A0A3M4QL22"/>
<reference evidence="1 2" key="1">
    <citation type="submission" date="2018-08" db="EMBL/GenBank/DDBJ databases">
        <title>Recombination of ecologically and evolutionarily significant loci maintains genetic cohesion in the Pseudomonas syringae species complex.</title>
        <authorList>
            <person name="Dillon M."/>
            <person name="Thakur S."/>
            <person name="Almeida R.N.D."/>
            <person name="Weir B.S."/>
            <person name="Guttman D.S."/>
        </authorList>
    </citation>
    <scope>NUCLEOTIDE SEQUENCE [LARGE SCALE GENOMIC DNA]</scope>
    <source>
        <strain evidence="1 2">ICMP 11288</strain>
    </source>
</reference>
<gene>
    <name evidence="1" type="ORF">ALP97_02048</name>
</gene>